<dbReference type="GO" id="GO:0016987">
    <property type="term" value="F:sigma factor activity"/>
    <property type="evidence" value="ECO:0007669"/>
    <property type="project" value="UniProtKB-KW"/>
</dbReference>
<dbReference type="Pfam" id="PF04542">
    <property type="entry name" value="Sigma70_r2"/>
    <property type="match status" value="1"/>
</dbReference>
<accession>W5WCQ8</accession>
<evidence type="ECO:0000256" key="4">
    <source>
        <dbReference type="ARBA" id="ARBA00023125"/>
    </source>
</evidence>
<dbReference type="KEGG" id="kal:KALB_2636"/>
<dbReference type="SUPFAM" id="SSF88659">
    <property type="entry name" value="Sigma3 and sigma4 domains of RNA polymerase sigma factors"/>
    <property type="match status" value="1"/>
</dbReference>
<gene>
    <name evidence="8" type="ORF">KALB_2636</name>
</gene>
<evidence type="ECO:0000256" key="2">
    <source>
        <dbReference type="ARBA" id="ARBA00023015"/>
    </source>
</evidence>
<feature type="domain" description="RNA polymerase sigma-70 region 2" evidence="6">
    <location>
        <begin position="29"/>
        <end position="95"/>
    </location>
</feature>
<dbReference type="NCBIfam" id="TIGR02937">
    <property type="entry name" value="sigma70-ECF"/>
    <property type="match status" value="1"/>
</dbReference>
<keyword evidence="3" id="KW-0731">Sigma factor</keyword>
<name>W5WCQ8_9PSEU</name>
<dbReference type="HOGENOM" id="CLU_047691_3_0_11"/>
<dbReference type="eggNOG" id="COG1595">
    <property type="taxonomic scope" value="Bacteria"/>
</dbReference>
<dbReference type="InterPro" id="IPR036388">
    <property type="entry name" value="WH-like_DNA-bd_sf"/>
</dbReference>
<dbReference type="GO" id="GO:0006352">
    <property type="term" value="P:DNA-templated transcription initiation"/>
    <property type="evidence" value="ECO:0007669"/>
    <property type="project" value="InterPro"/>
</dbReference>
<dbReference type="InterPro" id="IPR013325">
    <property type="entry name" value="RNA_pol_sigma_r2"/>
</dbReference>
<keyword evidence="4" id="KW-0238">DNA-binding</keyword>
<dbReference type="EMBL" id="CP007155">
    <property type="protein sequence ID" value="AHH96004.1"/>
    <property type="molecule type" value="Genomic_DNA"/>
</dbReference>
<comment type="similarity">
    <text evidence="1">Belongs to the sigma-70 factor family. ECF subfamily.</text>
</comment>
<dbReference type="InterPro" id="IPR007627">
    <property type="entry name" value="RNA_pol_sigma70_r2"/>
</dbReference>
<evidence type="ECO:0000256" key="1">
    <source>
        <dbReference type="ARBA" id="ARBA00010641"/>
    </source>
</evidence>
<feature type="domain" description="RNA polymerase sigma factor 70 region 4 type 2" evidence="7">
    <location>
        <begin position="131"/>
        <end position="182"/>
    </location>
</feature>
<evidence type="ECO:0000259" key="6">
    <source>
        <dbReference type="Pfam" id="PF04542"/>
    </source>
</evidence>
<dbReference type="SUPFAM" id="SSF88946">
    <property type="entry name" value="Sigma2 domain of RNA polymerase sigma factors"/>
    <property type="match status" value="1"/>
</dbReference>
<dbReference type="InterPro" id="IPR013249">
    <property type="entry name" value="RNA_pol_sigma70_r4_t2"/>
</dbReference>
<keyword evidence="5" id="KW-0804">Transcription</keyword>
<sequence length="190" mass="21086">MTPVPAQTRSDLELMSSAAGGDLAAFDELVRRHTTRMYRVALRIVADPVEAEDVVQDSWVSAWRALSGFRGESAPTTWLYRVVTNAALLHLRRRKQTVPLDTVLEDTNSRLLADTRVGPEGEALRGEQVDAVLRAIATLEPSQRVPLVLRELEGMSYEEVAAVLDIGVPALRSRLHRARVALLAKLKELR</sequence>
<proteinExistence type="inferred from homology"/>
<dbReference type="Pfam" id="PF08281">
    <property type="entry name" value="Sigma70_r4_2"/>
    <property type="match status" value="1"/>
</dbReference>
<dbReference type="PANTHER" id="PTHR43133">
    <property type="entry name" value="RNA POLYMERASE ECF-TYPE SIGMA FACTO"/>
    <property type="match status" value="1"/>
</dbReference>
<dbReference type="AlphaFoldDB" id="W5WCQ8"/>
<organism evidence="8 9">
    <name type="scientific">Kutzneria albida DSM 43870</name>
    <dbReference type="NCBI Taxonomy" id="1449976"/>
    <lineage>
        <taxon>Bacteria</taxon>
        <taxon>Bacillati</taxon>
        <taxon>Actinomycetota</taxon>
        <taxon>Actinomycetes</taxon>
        <taxon>Pseudonocardiales</taxon>
        <taxon>Pseudonocardiaceae</taxon>
        <taxon>Kutzneria</taxon>
    </lineage>
</organism>
<dbReference type="GO" id="GO:0003677">
    <property type="term" value="F:DNA binding"/>
    <property type="evidence" value="ECO:0007669"/>
    <property type="project" value="UniProtKB-KW"/>
</dbReference>
<evidence type="ECO:0000256" key="5">
    <source>
        <dbReference type="ARBA" id="ARBA00023163"/>
    </source>
</evidence>
<dbReference type="Gene3D" id="1.10.10.10">
    <property type="entry name" value="Winged helix-like DNA-binding domain superfamily/Winged helix DNA-binding domain"/>
    <property type="match status" value="1"/>
</dbReference>
<keyword evidence="2" id="KW-0805">Transcription regulation</keyword>
<evidence type="ECO:0000313" key="8">
    <source>
        <dbReference type="EMBL" id="AHH96004.1"/>
    </source>
</evidence>
<dbReference type="InterPro" id="IPR013324">
    <property type="entry name" value="RNA_pol_sigma_r3/r4-like"/>
</dbReference>
<dbReference type="PATRIC" id="fig|1449976.3.peg.2643"/>
<dbReference type="Gene3D" id="1.10.1740.10">
    <property type="match status" value="1"/>
</dbReference>
<dbReference type="STRING" id="1449976.KALB_2636"/>
<dbReference type="InterPro" id="IPR014284">
    <property type="entry name" value="RNA_pol_sigma-70_dom"/>
</dbReference>
<evidence type="ECO:0000256" key="3">
    <source>
        <dbReference type="ARBA" id="ARBA00023082"/>
    </source>
</evidence>
<keyword evidence="9" id="KW-1185">Reference proteome</keyword>
<reference evidence="8 9" key="1">
    <citation type="journal article" date="2014" name="BMC Genomics">
        <title>Complete genome sequence of producer of the glycopeptide antibiotic Aculeximycin Kutzneria albida DSM 43870T, a representative of minor genus of Pseudonocardiaceae.</title>
        <authorList>
            <person name="Rebets Y."/>
            <person name="Tokovenko B."/>
            <person name="Lushchyk I."/>
            <person name="Ruckert C."/>
            <person name="Zaburannyi N."/>
            <person name="Bechthold A."/>
            <person name="Kalinowski J."/>
            <person name="Luzhetskyy A."/>
        </authorList>
    </citation>
    <scope>NUCLEOTIDE SEQUENCE [LARGE SCALE GENOMIC DNA]</scope>
    <source>
        <strain evidence="8">DSM 43870</strain>
    </source>
</reference>
<protein>
    <submittedName>
        <fullName evidence="8">RNA polymerase sigma-70 factor, ECF subfamily</fullName>
    </submittedName>
</protein>
<dbReference type="CDD" id="cd06171">
    <property type="entry name" value="Sigma70_r4"/>
    <property type="match status" value="1"/>
</dbReference>
<evidence type="ECO:0000259" key="7">
    <source>
        <dbReference type="Pfam" id="PF08281"/>
    </source>
</evidence>
<dbReference type="PANTHER" id="PTHR43133:SF8">
    <property type="entry name" value="RNA POLYMERASE SIGMA FACTOR HI_1459-RELATED"/>
    <property type="match status" value="1"/>
</dbReference>
<dbReference type="Proteomes" id="UP000019225">
    <property type="component" value="Chromosome"/>
</dbReference>
<evidence type="ECO:0000313" key="9">
    <source>
        <dbReference type="Proteomes" id="UP000019225"/>
    </source>
</evidence>
<dbReference type="InterPro" id="IPR039425">
    <property type="entry name" value="RNA_pol_sigma-70-like"/>
</dbReference>